<feature type="region of interest" description="Disordered" evidence="1">
    <location>
        <begin position="1"/>
        <end position="20"/>
    </location>
</feature>
<dbReference type="PROSITE" id="PS51222">
    <property type="entry name" value="DCD"/>
    <property type="match status" value="1"/>
</dbReference>
<dbReference type="OrthoDB" id="1920894at2759"/>
<dbReference type="InterPro" id="IPR013989">
    <property type="entry name" value="Dev_and_cell_death_domain"/>
</dbReference>
<dbReference type="Pfam" id="PF10539">
    <property type="entry name" value="Dev_Cell_Death"/>
    <property type="match status" value="1"/>
</dbReference>
<keyword evidence="4" id="KW-1185">Reference proteome</keyword>
<feature type="region of interest" description="Disordered" evidence="1">
    <location>
        <begin position="47"/>
        <end position="92"/>
    </location>
</feature>
<accession>A0A7J7L585</accession>
<proteinExistence type="predicted"/>
<sequence length="430" mass="49617">MKKSTVKAKGKGKAANSSMKIVVKDDLAENKSITTISKDGTKAVQNEIKENIGNSPATIEKSRKRKRNNKSQKRLDSIAIDKPSSSEGDKGLKKVDGMGMIFMCNSKTKQDCYRYKVLGLPASKKELVAKIYQGMRLFLYDTDLKLLYGIYKASEPGGYNIEPKAFNSAFPSQVRFKVFEDCLPLPEEKFKAAIEDNYFGRSKFDCKLKTEQVKNLCKLFSATTKNRSSEQVRRAPISESRAVQERNGDRSRGRRDGVRRREVGGDRDRWQGRDGFRRPPLGVRRDRIRLEGPRRYRRELSPSPPRLHRPLSPRKYVRREVSPSSPLRLRLPPPLPPTNYSFQRPLEDVDILRRELHARTLMELERRRREEDIAALRERDSYNVYREPLPVLHESLYLPVAPQPNYQALQPSYQAPQPSYQIPPSSLFRY</sequence>
<name>A0A7J7L585_9MAGN</name>
<gene>
    <name evidence="3" type="ORF">GIB67_040509</name>
</gene>
<dbReference type="PANTHER" id="PTHR46444:SF11">
    <property type="entry name" value="DCD DOMAIN-CONTAINING PROTEIN"/>
    <property type="match status" value="1"/>
</dbReference>
<dbReference type="Proteomes" id="UP000541444">
    <property type="component" value="Unassembled WGS sequence"/>
</dbReference>
<feature type="compositionally biased region" description="Basic residues" evidence="1">
    <location>
        <begin position="306"/>
        <end position="317"/>
    </location>
</feature>
<organism evidence="3 4">
    <name type="scientific">Kingdonia uniflora</name>
    <dbReference type="NCBI Taxonomy" id="39325"/>
    <lineage>
        <taxon>Eukaryota</taxon>
        <taxon>Viridiplantae</taxon>
        <taxon>Streptophyta</taxon>
        <taxon>Embryophyta</taxon>
        <taxon>Tracheophyta</taxon>
        <taxon>Spermatophyta</taxon>
        <taxon>Magnoliopsida</taxon>
        <taxon>Ranunculales</taxon>
        <taxon>Circaeasteraceae</taxon>
        <taxon>Kingdonia</taxon>
    </lineage>
</organism>
<dbReference type="PANTHER" id="PTHR46444">
    <property type="entry name" value="DCD (DEVELOPMENT AND CELL DEATH) DOMAIN PROTEIN-RELATED"/>
    <property type="match status" value="1"/>
</dbReference>
<reference evidence="3 4" key="1">
    <citation type="journal article" date="2020" name="IScience">
        <title>Genome Sequencing of the Endangered Kingdonia uniflora (Circaeasteraceae, Ranunculales) Reveals Potential Mechanisms of Evolutionary Specialization.</title>
        <authorList>
            <person name="Sun Y."/>
            <person name="Deng T."/>
            <person name="Zhang A."/>
            <person name="Moore M.J."/>
            <person name="Landis J.B."/>
            <person name="Lin N."/>
            <person name="Zhang H."/>
            <person name="Zhang X."/>
            <person name="Huang J."/>
            <person name="Zhang X."/>
            <person name="Sun H."/>
            <person name="Wang H."/>
        </authorList>
    </citation>
    <scope>NUCLEOTIDE SEQUENCE [LARGE SCALE GENOMIC DNA]</scope>
    <source>
        <strain evidence="3">TB1705</strain>
        <tissue evidence="3">Leaf</tissue>
    </source>
</reference>
<dbReference type="EMBL" id="JACGCM010002624">
    <property type="protein sequence ID" value="KAF6137801.1"/>
    <property type="molecule type" value="Genomic_DNA"/>
</dbReference>
<feature type="domain" description="DCD" evidence="2">
    <location>
        <begin position="95"/>
        <end position="222"/>
    </location>
</feature>
<dbReference type="SMART" id="SM00767">
    <property type="entry name" value="DCD"/>
    <property type="match status" value="1"/>
</dbReference>
<feature type="compositionally biased region" description="Basic residues" evidence="1">
    <location>
        <begin position="62"/>
        <end position="72"/>
    </location>
</feature>
<feature type="region of interest" description="Disordered" evidence="1">
    <location>
        <begin position="228"/>
        <end position="278"/>
    </location>
</feature>
<protein>
    <recommendedName>
        <fullName evidence="2">DCD domain-containing protein</fullName>
    </recommendedName>
</protein>
<feature type="compositionally biased region" description="Basic and acidic residues" evidence="1">
    <location>
        <begin position="242"/>
        <end position="278"/>
    </location>
</feature>
<feature type="region of interest" description="Disordered" evidence="1">
    <location>
        <begin position="409"/>
        <end position="430"/>
    </location>
</feature>
<feature type="region of interest" description="Disordered" evidence="1">
    <location>
        <begin position="294"/>
        <end position="336"/>
    </location>
</feature>
<evidence type="ECO:0000256" key="1">
    <source>
        <dbReference type="SAM" id="MobiDB-lite"/>
    </source>
</evidence>
<evidence type="ECO:0000313" key="3">
    <source>
        <dbReference type="EMBL" id="KAF6137801.1"/>
    </source>
</evidence>
<evidence type="ECO:0000259" key="2">
    <source>
        <dbReference type="PROSITE" id="PS51222"/>
    </source>
</evidence>
<evidence type="ECO:0000313" key="4">
    <source>
        <dbReference type="Proteomes" id="UP000541444"/>
    </source>
</evidence>
<dbReference type="AlphaFoldDB" id="A0A7J7L585"/>
<feature type="compositionally biased region" description="Basic residues" evidence="1">
    <location>
        <begin position="1"/>
        <end position="12"/>
    </location>
</feature>
<comment type="caution">
    <text evidence="3">The sequence shown here is derived from an EMBL/GenBank/DDBJ whole genome shotgun (WGS) entry which is preliminary data.</text>
</comment>